<feature type="transmembrane region" description="Helical" evidence="6">
    <location>
        <begin position="25"/>
        <end position="43"/>
    </location>
</feature>
<evidence type="ECO:0000313" key="9">
    <source>
        <dbReference type="Proteomes" id="UP000694036"/>
    </source>
</evidence>
<keyword evidence="9" id="KW-1185">Reference proteome</keyword>
<evidence type="ECO:0000256" key="5">
    <source>
        <dbReference type="ARBA" id="ARBA00023136"/>
    </source>
</evidence>
<keyword evidence="2" id="KW-0813">Transport</keyword>
<sequence length="189" mass="21307">MAIASIGLLLTPFSPNIYVVGLLRFITGLGVGPEALIVLDVLITEFFPSKIRGRALAIGYTAAWTAPIVVAVLAYLLIPHVYILHGWQWLFIVGGIGILTIIPFRFLIPESPRWLESKGRIEEAEKIVSRIEEIAIKEKGQIGEPVQVKVIQSQRVKITELFSPYIEKEHLCYEYLSFYKPEYIMASLH</sequence>
<evidence type="ECO:0000256" key="3">
    <source>
        <dbReference type="ARBA" id="ARBA00022692"/>
    </source>
</evidence>
<dbReference type="EMBL" id="CP077713">
    <property type="protein sequence ID" value="QXJ33831.1"/>
    <property type="molecule type" value="Genomic_DNA"/>
</dbReference>
<dbReference type="InterPro" id="IPR005828">
    <property type="entry name" value="MFS_sugar_transport-like"/>
</dbReference>
<protein>
    <submittedName>
        <fullName evidence="8">Putative MFS-type transporter</fullName>
    </submittedName>
</protein>
<evidence type="ECO:0000256" key="4">
    <source>
        <dbReference type="ARBA" id="ARBA00022989"/>
    </source>
</evidence>
<dbReference type="SUPFAM" id="SSF103473">
    <property type="entry name" value="MFS general substrate transporter"/>
    <property type="match status" value="1"/>
</dbReference>
<dbReference type="GO" id="GO:0016020">
    <property type="term" value="C:membrane"/>
    <property type="evidence" value="ECO:0007669"/>
    <property type="project" value="UniProtKB-SubCell"/>
</dbReference>
<dbReference type="InterPro" id="IPR036259">
    <property type="entry name" value="MFS_trans_sf"/>
</dbReference>
<dbReference type="Proteomes" id="UP000694036">
    <property type="component" value="Chromosome"/>
</dbReference>
<evidence type="ECO:0000259" key="7">
    <source>
        <dbReference type="PROSITE" id="PS50850"/>
    </source>
</evidence>
<dbReference type="AlphaFoldDB" id="A0A8F5BYM9"/>
<dbReference type="PROSITE" id="PS50850">
    <property type="entry name" value="MFS"/>
    <property type="match status" value="1"/>
</dbReference>
<organism evidence="8 9">
    <name type="scientific">Saccharolobus shibatae</name>
    <dbReference type="NCBI Taxonomy" id="2286"/>
    <lineage>
        <taxon>Archaea</taxon>
        <taxon>Thermoproteota</taxon>
        <taxon>Thermoprotei</taxon>
        <taxon>Sulfolobales</taxon>
        <taxon>Sulfolobaceae</taxon>
        <taxon>Saccharolobus</taxon>
    </lineage>
</organism>
<name>A0A8F5BYM9_9CREN</name>
<dbReference type="PANTHER" id="PTHR23511">
    <property type="entry name" value="SYNAPTIC VESICLE GLYCOPROTEIN 2"/>
    <property type="match status" value="1"/>
</dbReference>
<dbReference type="Gene3D" id="1.20.1250.20">
    <property type="entry name" value="MFS general substrate transporter like domains"/>
    <property type="match status" value="1"/>
</dbReference>
<dbReference type="Pfam" id="PF00083">
    <property type="entry name" value="Sugar_tr"/>
    <property type="match status" value="1"/>
</dbReference>
<keyword evidence="3 6" id="KW-0812">Transmembrane</keyword>
<evidence type="ECO:0000256" key="6">
    <source>
        <dbReference type="SAM" id="Phobius"/>
    </source>
</evidence>
<reference evidence="8 9" key="1">
    <citation type="journal article" date="2021" name="Environ. Microbiol.">
        <title>New insights into the diversity and evolution of the archaeal mobilome from three complete genomes of Saccharolobus shibatae.</title>
        <authorList>
            <person name="Medvedeva S."/>
            <person name="Brandt D."/>
            <person name="Cvirkaite-Krupovic V."/>
            <person name="Liu Y."/>
            <person name="Severinov K."/>
            <person name="Ishino S."/>
            <person name="Ishino Y."/>
            <person name="Prangishvili D."/>
            <person name="Kalinowski J."/>
            <person name="Krupovic M."/>
        </authorList>
    </citation>
    <scope>NUCLEOTIDE SEQUENCE [LARGE SCALE GENOMIC DNA]</scope>
    <source>
        <strain evidence="8 9">S38A</strain>
    </source>
</reference>
<feature type="transmembrane region" description="Helical" evidence="6">
    <location>
        <begin position="55"/>
        <end position="77"/>
    </location>
</feature>
<comment type="subcellular location">
    <subcellularLocation>
        <location evidence="1">Membrane</location>
        <topology evidence="1">Multi-pass membrane protein</topology>
    </subcellularLocation>
</comment>
<accession>A0A8F5BYM9</accession>
<keyword evidence="4 6" id="KW-1133">Transmembrane helix</keyword>
<feature type="transmembrane region" description="Helical" evidence="6">
    <location>
        <begin position="89"/>
        <end position="108"/>
    </location>
</feature>
<keyword evidence="5 6" id="KW-0472">Membrane</keyword>
<evidence type="ECO:0000256" key="1">
    <source>
        <dbReference type="ARBA" id="ARBA00004141"/>
    </source>
</evidence>
<feature type="domain" description="Major facilitator superfamily (MFS) profile" evidence="7">
    <location>
        <begin position="1"/>
        <end position="189"/>
    </location>
</feature>
<proteinExistence type="predicted"/>
<gene>
    <name evidence="8" type="ORF">J5U22_00376</name>
</gene>
<evidence type="ECO:0000256" key="2">
    <source>
        <dbReference type="ARBA" id="ARBA00022448"/>
    </source>
</evidence>
<dbReference type="GO" id="GO:0022857">
    <property type="term" value="F:transmembrane transporter activity"/>
    <property type="evidence" value="ECO:0007669"/>
    <property type="project" value="InterPro"/>
</dbReference>
<dbReference type="InterPro" id="IPR020846">
    <property type="entry name" value="MFS_dom"/>
</dbReference>
<evidence type="ECO:0000313" key="8">
    <source>
        <dbReference type="EMBL" id="QXJ33831.1"/>
    </source>
</evidence>